<evidence type="ECO:0000313" key="4">
    <source>
        <dbReference type="EMBL" id="KRK98792.1"/>
    </source>
</evidence>
<feature type="compositionally biased region" description="Low complexity" evidence="1">
    <location>
        <begin position="53"/>
        <end position="73"/>
    </location>
</feature>
<evidence type="ECO:0000259" key="3">
    <source>
        <dbReference type="Pfam" id="PF13240"/>
    </source>
</evidence>
<name>A0A0R1LTP5_9LACO</name>
<proteinExistence type="predicted"/>
<keyword evidence="5" id="KW-1185">Reference proteome</keyword>
<dbReference type="RefSeq" id="WP_056947286.1">
    <property type="nucleotide sequence ID" value="NZ_AZEE01000027.1"/>
</dbReference>
<feature type="transmembrane region" description="Helical" evidence="2">
    <location>
        <begin position="107"/>
        <end position="132"/>
    </location>
</feature>
<evidence type="ECO:0000313" key="5">
    <source>
        <dbReference type="Proteomes" id="UP000051160"/>
    </source>
</evidence>
<dbReference type="EMBL" id="AZEE01000027">
    <property type="protein sequence ID" value="KRK98792.1"/>
    <property type="molecule type" value="Genomic_DNA"/>
</dbReference>
<reference evidence="4 5" key="1">
    <citation type="journal article" date="2015" name="Genome Announc.">
        <title>Expanding the biotechnology potential of lactobacilli through comparative genomics of 213 strains and associated genera.</title>
        <authorList>
            <person name="Sun Z."/>
            <person name="Harris H.M."/>
            <person name="McCann A."/>
            <person name="Guo C."/>
            <person name="Argimon S."/>
            <person name="Zhang W."/>
            <person name="Yang X."/>
            <person name="Jeffery I.B."/>
            <person name="Cooney J.C."/>
            <person name="Kagawa T.F."/>
            <person name="Liu W."/>
            <person name="Song Y."/>
            <person name="Salvetti E."/>
            <person name="Wrobel A."/>
            <person name="Rasinkangas P."/>
            <person name="Parkhill J."/>
            <person name="Rea M.C."/>
            <person name="O'Sullivan O."/>
            <person name="Ritari J."/>
            <person name="Douillard F.P."/>
            <person name="Paul Ross R."/>
            <person name="Yang R."/>
            <person name="Briner A.E."/>
            <person name="Felis G.E."/>
            <person name="de Vos W.M."/>
            <person name="Barrangou R."/>
            <person name="Klaenhammer T.R."/>
            <person name="Caufield P.W."/>
            <person name="Cui Y."/>
            <person name="Zhang H."/>
            <person name="O'Toole P.W."/>
        </authorList>
    </citation>
    <scope>NUCLEOTIDE SEQUENCE [LARGE SCALE GENOMIC DNA]</scope>
    <source>
        <strain evidence="4 5">DSM 19909</strain>
    </source>
</reference>
<feature type="transmembrane region" description="Helical" evidence="2">
    <location>
        <begin position="224"/>
        <end position="245"/>
    </location>
</feature>
<keyword evidence="2" id="KW-1133">Transmembrane helix</keyword>
<gene>
    <name evidence="4" type="ORF">FD04_GL000533</name>
</gene>
<evidence type="ECO:0000256" key="1">
    <source>
        <dbReference type="SAM" id="MobiDB-lite"/>
    </source>
</evidence>
<sequence>MKCPNCQKEIPANSKFCTYCGFQIPQVQATNGGGTQPVQPQFGPSQAQFDNTNQQPNFAQNNQQSFNQSAQPNPTMEQTTAYAKNYWAYLVHGVKHPSDIDVPFHKYFGLVSLLTGSLLLALTLLMVEIHLAGGIFSDIANFTNTDSVQGRVGFGMFMGVLILTIITAFFTYSMTHLVTRGFLGDKTANYMEDMTRYYHISSLGLMVLAVGFILSILGSFAIPLVAICVGFYGIMNSISFVALIFRAHPTNNFDRVYAYLVGLIVMGIAGVILYTLLLSILGASAISSLGDLF</sequence>
<feature type="transmembrane region" description="Helical" evidence="2">
    <location>
        <begin position="152"/>
        <end position="175"/>
    </location>
</feature>
<feature type="transmembrane region" description="Helical" evidence="2">
    <location>
        <begin position="196"/>
        <end position="218"/>
    </location>
</feature>
<keyword evidence="2" id="KW-0812">Transmembrane</keyword>
<dbReference type="OrthoDB" id="2328972at2"/>
<feature type="compositionally biased region" description="Polar residues" evidence="1">
    <location>
        <begin position="31"/>
        <end position="52"/>
    </location>
</feature>
<dbReference type="Proteomes" id="UP000051160">
    <property type="component" value="Unassembled WGS sequence"/>
</dbReference>
<keyword evidence="2" id="KW-0472">Membrane</keyword>
<organism evidence="4 5">
    <name type="scientific">Secundilactobacillus odoratitofui DSM 19909 = JCM 15043</name>
    <dbReference type="NCBI Taxonomy" id="1423776"/>
    <lineage>
        <taxon>Bacteria</taxon>
        <taxon>Bacillati</taxon>
        <taxon>Bacillota</taxon>
        <taxon>Bacilli</taxon>
        <taxon>Lactobacillales</taxon>
        <taxon>Lactobacillaceae</taxon>
        <taxon>Secundilactobacillus</taxon>
    </lineage>
</organism>
<accession>A0A0R1LTP5</accession>
<dbReference type="InterPro" id="IPR026870">
    <property type="entry name" value="Zinc_ribbon_dom"/>
</dbReference>
<feature type="region of interest" description="Disordered" evidence="1">
    <location>
        <begin position="31"/>
        <end position="74"/>
    </location>
</feature>
<dbReference type="AlphaFoldDB" id="A0A0R1LTP5"/>
<dbReference type="PATRIC" id="fig|1423776.4.peg.537"/>
<dbReference type="STRING" id="1423776.FD04_GL000533"/>
<protein>
    <recommendedName>
        <fullName evidence="3">Zinc-ribbon domain-containing protein</fullName>
    </recommendedName>
</protein>
<dbReference type="Pfam" id="PF13240">
    <property type="entry name" value="Zn_Ribbon_1"/>
    <property type="match status" value="1"/>
</dbReference>
<comment type="caution">
    <text evidence="4">The sequence shown here is derived from an EMBL/GenBank/DDBJ whole genome shotgun (WGS) entry which is preliminary data.</text>
</comment>
<feature type="domain" description="Zinc-ribbon" evidence="3">
    <location>
        <begin position="2"/>
        <end position="23"/>
    </location>
</feature>
<feature type="transmembrane region" description="Helical" evidence="2">
    <location>
        <begin position="257"/>
        <end position="286"/>
    </location>
</feature>
<evidence type="ECO:0000256" key="2">
    <source>
        <dbReference type="SAM" id="Phobius"/>
    </source>
</evidence>